<dbReference type="Proteomes" id="UP000652761">
    <property type="component" value="Unassembled WGS sequence"/>
</dbReference>
<dbReference type="EMBL" id="NMUH01001322">
    <property type="protein sequence ID" value="MQL91273.1"/>
    <property type="molecule type" value="Genomic_DNA"/>
</dbReference>
<protein>
    <submittedName>
        <fullName evidence="2">Uncharacterized protein</fullName>
    </submittedName>
</protein>
<dbReference type="AlphaFoldDB" id="A0A843VFT3"/>
<proteinExistence type="predicted"/>
<evidence type="ECO:0000256" key="1">
    <source>
        <dbReference type="SAM" id="Phobius"/>
    </source>
</evidence>
<name>A0A843VFT3_COLES</name>
<feature type="transmembrane region" description="Helical" evidence="1">
    <location>
        <begin position="173"/>
        <end position="199"/>
    </location>
</feature>
<keyword evidence="1" id="KW-0472">Membrane</keyword>
<comment type="caution">
    <text evidence="2">The sequence shown here is derived from an EMBL/GenBank/DDBJ whole genome shotgun (WGS) entry which is preliminary data.</text>
</comment>
<gene>
    <name evidence="2" type="ORF">Taro_023885</name>
</gene>
<organism evidence="2 3">
    <name type="scientific">Colocasia esculenta</name>
    <name type="common">Wild taro</name>
    <name type="synonym">Arum esculentum</name>
    <dbReference type="NCBI Taxonomy" id="4460"/>
    <lineage>
        <taxon>Eukaryota</taxon>
        <taxon>Viridiplantae</taxon>
        <taxon>Streptophyta</taxon>
        <taxon>Embryophyta</taxon>
        <taxon>Tracheophyta</taxon>
        <taxon>Spermatophyta</taxon>
        <taxon>Magnoliopsida</taxon>
        <taxon>Liliopsida</taxon>
        <taxon>Araceae</taxon>
        <taxon>Aroideae</taxon>
        <taxon>Colocasieae</taxon>
        <taxon>Colocasia</taxon>
    </lineage>
</organism>
<accession>A0A843VFT3</accession>
<keyword evidence="1" id="KW-0812">Transmembrane</keyword>
<evidence type="ECO:0000313" key="2">
    <source>
        <dbReference type="EMBL" id="MQL91273.1"/>
    </source>
</evidence>
<reference evidence="2" key="1">
    <citation type="submission" date="2017-07" db="EMBL/GenBank/DDBJ databases">
        <title>Taro Niue Genome Assembly and Annotation.</title>
        <authorList>
            <person name="Atibalentja N."/>
            <person name="Keating K."/>
            <person name="Fields C.J."/>
        </authorList>
    </citation>
    <scope>NUCLEOTIDE SEQUENCE</scope>
    <source>
        <strain evidence="2">Niue_2</strain>
        <tissue evidence="2">Leaf</tissue>
    </source>
</reference>
<keyword evidence="1" id="KW-1133">Transmembrane helix</keyword>
<feature type="transmembrane region" description="Helical" evidence="1">
    <location>
        <begin position="140"/>
        <end position="161"/>
    </location>
</feature>
<keyword evidence="3" id="KW-1185">Reference proteome</keyword>
<evidence type="ECO:0000313" key="3">
    <source>
        <dbReference type="Proteomes" id="UP000652761"/>
    </source>
</evidence>
<sequence>MCLVGRRPSRGSVRASCLLGLSCVTSQRFGVVLLCCPACSHGARYLRACPRFERLLPLPGTPILGRLRGRYRGDERLGHRGRSEFYSVQASQSFVSLPRSTFVSEPRREVRREAAAWPGCSVACVGAEARARLASRACGLWVPLLATSGGGLVAVVVAAFPHDVSKCDSLTELAVTAWLCLVSVGVVGPDLCGPVLLLVSASVFSRFRGPVLGCQSIVAPTYVVFQPGGVSKVRGGSACRPLTPWRSEVAVLELGVGRVAEAAVAPCVVSSSESKRCELW</sequence>